<dbReference type="Gene3D" id="2.40.160.100">
    <property type="match status" value="1"/>
</dbReference>
<gene>
    <name evidence="3" type="ORF">SAMN06265222_114114</name>
</gene>
<feature type="signal peptide" evidence="1">
    <location>
        <begin position="1"/>
        <end position="25"/>
    </location>
</feature>
<keyword evidence="4" id="KW-1185">Reference proteome</keyword>
<comment type="caution">
    <text evidence="3">The sequence shown here is derived from an EMBL/GenBank/DDBJ whole genome shotgun (WGS) entry which is preliminary data.</text>
</comment>
<feature type="chain" id="PRO_5045384992" evidence="1">
    <location>
        <begin position="26"/>
        <end position="558"/>
    </location>
</feature>
<protein>
    <submittedName>
        <fullName evidence="3">Alginate export</fullName>
    </submittedName>
</protein>
<dbReference type="InterPro" id="IPR025388">
    <property type="entry name" value="Alginate_export_dom"/>
</dbReference>
<keyword evidence="1" id="KW-0732">Signal</keyword>
<dbReference type="EMBL" id="FXUG01000014">
    <property type="protein sequence ID" value="SMP71793.1"/>
    <property type="molecule type" value="Genomic_DNA"/>
</dbReference>
<dbReference type="RefSeq" id="WP_283434502.1">
    <property type="nucleotide sequence ID" value="NZ_CAWLDM010000001.1"/>
</dbReference>
<sequence>MSRRKTQHRRLLLAALSMAIAGFQASDGHAQGIDESGLETVIVQTSMTESQPYVAESVVPSSASDQPAAATYEGTTQSYPVEMPVQESSYVPSYSGPSQAAIAKKKKAAMAGFKGAYQGVYFNNNFAYLDDPYYDGPRFFSDNFKNMKTPLGTLSLGGETRYRFHDESNFRGKLATAANGGGITGNHDDFWLSRQRVYADWRPLDCLRVYGEVLEAKSFGETFAPRGIEENDFDIQNLFVDALLFDNDYGKLTARVGRQELLFGAQRTVSPLDWANTRRTFEGVRGLYSYGDTSVDAFWTEFVPVDADGTDKADSNQQFYGAYLTEKNTSLGQVEAYYLGFDNDTVGFSDNNIGGRLSGSTSNKMLYDVEGAYQFGENADGSDHSAGFFTVGLGRKIETKSLSPTVMFYYDYASGEDDFADVGRGDNGYDHLFPLAHKYNGFMDLFGRRNLHDFNILTTAPINEKVSFLVWYHYFRMVEDTTPYNVGMAPYDTTTAAQSKDLGHEIDFLMNVNFTARHNVVLGYSHFAGGSYYDDPAIGPANENNDADFFYAQFTTRY</sequence>
<evidence type="ECO:0000313" key="4">
    <source>
        <dbReference type="Proteomes" id="UP001158067"/>
    </source>
</evidence>
<name>A0ABY1QIA6_9BACT</name>
<reference evidence="3 4" key="1">
    <citation type="submission" date="2017-05" db="EMBL/GenBank/DDBJ databases">
        <authorList>
            <person name="Varghese N."/>
            <person name="Submissions S."/>
        </authorList>
    </citation>
    <scope>NUCLEOTIDE SEQUENCE [LARGE SCALE GENOMIC DNA]</scope>
    <source>
        <strain evidence="3 4">DSM 25457</strain>
    </source>
</reference>
<evidence type="ECO:0000256" key="1">
    <source>
        <dbReference type="SAM" id="SignalP"/>
    </source>
</evidence>
<proteinExistence type="predicted"/>
<evidence type="ECO:0000259" key="2">
    <source>
        <dbReference type="Pfam" id="PF13372"/>
    </source>
</evidence>
<feature type="domain" description="Alginate export" evidence="2">
    <location>
        <begin position="154"/>
        <end position="534"/>
    </location>
</feature>
<dbReference type="InterPro" id="IPR053728">
    <property type="entry name" value="Alginate_Permeability_Chnl"/>
</dbReference>
<accession>A0ABY1QIA6</accession>
<dbReference type="Proteomes" id="UP001158067">
    <property type="component" value="Unassembled WGS sequence"/>
</dbReference>
<evidence type="ECO:0000313" key="3">
    <source>
        <dbReference type="EMBL" id="SMP71793.1"/>
    </source>
</evidence>
<organism evidence="3 4">
    <name type="scientific">Neorhodopirellula lusitana</name>
    <dbReference type="NCBI Taxonomy" id="445327"/>
    <lineage>
        <taxon>Bacteria</taxon>
        <taxon>Pseudomonadati</taxon>
        <taxon>Planctomycetota</taxon>
        <taxon>Planctomycetia</taxon>
        <taxon>Pirellulales</taxon>
        <taxon>Pirellulaceae</taxon>
        <taxon>Neorhodopirellula</taxon>
    </lineage>
</organism>
<dbReference type="Pfam" id="PF13372">
    <property type="entry name" value="Alginate_exp"/>
    <property type="match status" value="1"/>
</dbReference>